<dbReference type="InterPro" id="IPR005481">
    <property type="entry name" value="BC-like_N"/>
</dbReference>
<evidence type="ECO:0000256" key="3">
    <source>
        <dbReference type="ARBA" id="ARBA00022741"/>
    </source>
</evidence>
<evidence type="ECO:0000313" key="12">
    <source>
        <dbReference type="Proteomes" id="UP000694287"/>
    </source>
</evidence>
<keyword evidence="3 6" id="KW-0547">Nucleotide-binding</keyword>
<dbReference type="Pfam" id="PF00364">
    <property type="entry name" value="Biotin_lipoyl"/>
    <property type="match status" value="1"/>
</dbReference>
<feature type="compositionally biased region" description="Low complexity" evidence="7">
    <location>
        <begin position="477"/>
        <end position="489"/>
    </location>
</feature>
<evidence type="ECO:0000256" key="1">
    <source>
        <dbReference type="ARBA" id="ARBA00001953"/>
    </source>
</evidence>
<dbReference type="PANTHER" id="PTHR18866">
    <property type="entry name" value="CARBOXYLASE:PYRUVATE/ACETYL-COA/PROPIONYL-COA CARBOXYLASE"/>
    <property type="match status" value="1"/>
</dbReference>
<dbReference type="EMBL" id="JADQDK010000001">
    <property type="protein sequence ID" value="MBW0134772.1"/>
    <property type="molecule type" value="Genomic_DNA"/>
</dbReference>
<evidence type="ECO:0000259" key="8">
    <source>
        <dbReference type="PROSITE" id="PS50968"/>
    </source>
</evidence>
<dbReference type="Pfam" id="PF02785">
    <property type="entry name" value="Biotin_carb_C"/>
    <property type="match status" value="1"/>
</dbReference>
<dbReference type="InterPro" id="IPR011761">
    <property type="entry name" value="ATP-grasp"/>
</dbReference>
<feature type="region of interest" description="Disordered" evidence="7">
    <location>
        <begin position="474"/>
        <end position="493"/>
    </location>
</feature>
<dbReference type="Proteomes" id="UP000694287">
    <property type="component" value="Unassembled WGS sequence"/>
</dbReference>
<feature type="domain" description="Biotin carboxylation" evidence="10">
    <location>
        <begin position="1"/>
        <end position="444"/>
    </location>
</feature>
<evidence type="ECO:0000256" key="2">
    <source>
        <dbReference type="ARBA" id="ARBA00022598"/>
    </source>
</evidence>
<dbReference type="Pfam" id="PF00289">
    <property type="entry name" value="Biotin_carb_N"/>
    <property type="match status" value="1"/>
</dbReference>
<proteinExistence type="predicted"/>
<gene>
    <name evidence="11" type="ORF">I4I81_10940</name>
</gene>
<dbReference type="InterPro" id="IPR011764">
    <property type="entry name" value="Biotin_carboxylation_dom"/>
</dbReference>
<evidence type="ECO:0000259" key="9">
    <source>
        <dbReference type="PROSITE" id="PS50975"/>
    </source>
</evidence>
<evidence type="ECO:0000313" key="11">
    <source>
        <dbReference type="EMBL" id="MBW0134772.1"/>
    </source>
</evidence>
<dbReference type="RefSeq" id="WP_218616019.1">
    <property type="nucleotide sequence ID" value="NZ_JADQDK010000001.1"/>
</dbReference>
<keyword evidence="2" id="KW-0436">Ligase</keyword>
<organism evidence="11 12">
    <name type="scientific">Pseudonocardia abyssalis</name>
    <dbReference type="NCBI Taxonomy" id="2792008"/>
    <lineage>
        <taxon>Bacteria</taxon>
        <taxon>Bacillati</taxon>
        <taxon>Actinomycetota</taxon>
        <taxon>Actinomycetes</taxon>
        <taxon>Pseudonocardiales</taxon>
        <taxon>Pseudonocardiaceae</taxon>
        <taxon>Pseudonocardia</taxon>
    </lineage>
</organism>
<protein>
    <submittedName>
        <fullName evidence="11">ATP-grasp domain-containing protein</fullName>
    </submittedName>
</protein>
<feature type="domain" description="Lipoyl-binding" evidence="8">
    <location>
        <begin position="491"/>
        <end position="568"/>
    </location>
</feature>
<name>A0ABS6URB0_9PSEU</name>
<dbReference type="PROSITE" id="PS50975">
    <property type="entry name" value="ATP_GRASP"/>
    <property type="match status" value="1"/>
</dbReference>
<accession>A0ABS6URB0</accession>
<dbReference type="PROSITE" id="PS50968">
    <property type="entry name" value="BIOTINYL_LIPOYL"/>
    <property type="match status" value="1"/>
</dbReference>
<evidence type="ECO:0000259" key="10">
    <source>
        <dbReference type="PROSITE" id="PS50979"/>
    </source>
</evidence>
<keyword evidence="12" id="KW-1185">Reference proteome</keyword>
<evidence type="ECO:0000256" key="5">
    <source>
        <dbReference type="ARBA" id="ARBA00023267"/>
    </source>
</evidence>
<comment type="cofactor">
    <cofactor evidence="1">
        <name>biotin</name>
        <dbReference type="ChEBI" id="CHEBI:57586"/>
    </cofactor>
</comment>
<feature type="domain" description="ATP-grasp" evidence="9">
    <location>
        <begin position="120"/>
        <end position="315"/>
    </location>
</feature>
<evidence type="ECO:0000256" key="7">
    <source>
        <dbReference type="SAM" id="MobiDB-lite"/>
    </source>
</evidence>
<dbReference type="Pfam" id="PF02786">
    <property type="entry name" value="CPSase_L_D2"/>
    <property type="match status" value="1"/>
</dbReference>
<dbReference type="SMART" id="SM00878">
    <property type="entry name" value="Biotin_carb_C"/>
    <property type="match status" value="1"/>
</dbReference>
<dbReference type="PANTHER" id="PTHR18866:SF126">
    <property type="entry name" value="BIOTIN CARBOXYLASE"/>
    <property type="match status" value="1"/>
</dbReference>
<evidence type="ECO:0000256" key="4">
    <source>
        <dbReference type="ARBA" id="ARBA00022840"/>
    </source>
</evidence>
<dbReference type="InterPro" id="IPR005479">
    <property type="entry name" value="CPAse_ATP-bd"/>
</dbReference>
<dbReference type="CDD" id="cd06850">
    <property type="entry name" value="biotinyl_domain"/>
    <property type="match status" value="1"/>
</dbReference>
<keyword evidence="5" id="KW-0092">Biotin</keyword>
<dbReference type="PROSITE" id="PS50979">
    <property type="entry name" value="BC"/>
    <property type="match status" value="1"/>
</dbReference>
<keyword evidence="4 6" id="KW-0067">ATP-binding</keyword>
<sequence>MLTKVLVANRGEIAVRIVRACAELGIASVAVHSDADAGALHARLADEAVALPGRTAAATYLDADVLLAAARATGADAVHPGYGFLAEDAGFAAAVEDAGLTYVGPPAGAVAAMGDKVSARALAVAAGVPVLPGVEGNLDAGQVRALGDAHGWPVVVKAAHGGGGRGMRVVAGPGDVEAALAAARSEARAAFGDGTVYAERYLTRPRHVEVQVLADHHGGVVWLGDRDCSVQRRHQKLVEEAPAPGLDAELRTAMGEAAVALARGVGYRGAGTVEFLVDDGRFHFLEFNTRIQVEHPVTEAVLGIDLVREQLLVAGGAPLSVPVSGPAPRGHAVECRINAEDPARGFLPAAGTLRALHVPWLPGVRLDTGYEPGDAVPPDYDGLVAKLVVWGPTRDAALHRARAALAGTVVDGVPSTVPAAAAVLAHPDFAAGGVPTGWFEQVVVPSLAVTPAPTDAPADGAWIGGRFNRIPAPPATASPVRRAARPAPTRRTDRGAAADLRVISPMQGTVVAVEAAVGDTVEAGAVLVRVEAMKMENPVRATVAGTVEAVCVAVGQVVGAGEPLVVLTAGGAA</sequence>
<comment type="caution">
    <text evidence="11">The sequence shown here is derived from an EMBL/GenBank/DDBJ whole genome shotgun (WGS) entry which is preliminary data.</text>
</comment>
<dbReference type="InterPro" id="IPR005482">
    <property type="entry name" value="Biotin_COase_C"/>
</dbReference>
<evidence type="ECO:0000256" key="6">
    <source>
        <dbReference type="PROSITE-ProRule" id="PRU00409"/>
    </source>
</evidence>
<dbReference type="InterPro" id="IPR000089">
    <property type="entry name" value="Biotin_lipoyl"/>
</dbReference>
<dbReference type="InterPro" id="IPR050856">
    <property type="entry name" value="Biotin_carboxylase_complex"/>
</dbReference>
<reference evidence="11 12" key="1">
    <citation type="submission" date="2020-11" db="EMBL/GenBank/DDBJ databases">
        <title>Pseudonocardia abyssalis sp. nov. and Pseudonocardia oceani sp. nov., description and phylogenomic analysis of two novel actinomycetes isolated from the deep Southern Ocean.</title>
        <authorList>
            <person name="Parra J."/>
        </authorList>
    </citation>
    <scope>NUCLEOTIDE SEQUENCE [LARGE SCALE GENOMIC DNA]</scope>
    <source>
        <strain evidence="11 12">KRD-168</strain>
    </source>
</reference>